<dbReference type="Proteomes" id="UP000076442">
    <property type="component" value="Unassembled WGS sequence"/>
</dbReference>
<evidence type="ECO:0000313" key="5">
    <source>
        <dbReference type="EMBL" id="WHM20535.1"/>
    </source>
</evidence>
<reference evidence="1 6" key="1">
    <citation type="submission" date="2014-12" db="EMBL/GenBank/DDBJ databases">
        <title>Comparative genome analysis of Bacillus coagulans HM-08, Clostridium butyricum HM-68, Bacillus subtilis HM-66 and Bacillus licheniformis BL-09.</title>
        <authorList>
            <person name="Zhang H."/>
        </authorList>
    </citation>
    <scope>NUCLEOTIDE SEQUENCE [LARGE SCALE GENOMIC DNA]</scope>
    <source>
        <strain evidence="1 6">HM-66</strain>
    </source>
</reference>
<dbReference type="EMBL" id="JXBC01000004">
    <property type="protein sequence ID" value="KIU10338.1"/>
    <property type="molecule type" value="Genomic_DNA"/>
</dbReference>
<organism evidence="1 6">
    <name type="scientific">Bacillus subtilis</name>
    <dbReference type="NCBI Taxonomy" id="1423"/>
    <lineage>
        <taxon>Bacteria</taxon>
        <taxon>Bacillati</taxon>
        <taxon>Bacillota</taxon>
        <taxon>Bacilli</taxon>
        <taxon>Bacillales</taxon>
        <taxon>Bacillaceae</taxon>
        <taxon>Bacillus</taxon>
    </lineage>
</organism>
<dbReference type="RefSeq" id="WP_003233542.1">
    <property type="nucleotide sequence ID" value="NZ_AP024621.1"/>
</dbReference>
<sequence>MYVGRDMSELNMVSKKDWKNSELAYFHHAFQQIMPYLNEEGQSKYRELTQEIEARGGMKRNEADYSHGTRVSYD</sequence>
<evidence type="ECO:0000313" key="2">
    <source>
        <dbReference type="EMBL" id="KZD89967.1"/>
    </source>
</evidence>
<accession>A0A063XI72</accession>
<dbReference type="EMBL" id="JAGFPW010000033">
    <property type="protein sequence ID" value="MBO3796801.1"/>
    <property type="molecule type" value="Genomic_DNA"/>
</dbReference>
<dbReference type="Proteomes" id="UP001214898">
    <property type="component" value="Chromosome"/>
</dbReference>
<evidence type="ECO:0000313" key="7">
    <source>
        <dbReference type="Proteomes" id="UP000076442"/>
    </source>
</evidence>
<evidence type="ECO:0000313" key="4">
    <source>
        <dbReference type="EMBL" id="WEY84465.1"/>
    </source>
</evidence>
<dbReference type="Proteomes" id="UP001229422">
    <property type="component" value="Chromosome"/>
</dbReference>
<dbReference type="Proteomes" id="UP000665181">
    <property type="component" value="Unassembled WGS sequence"/>
</dbReference>
<evidence type="ECO:0000313" key="3">
    <source>
        <dbReference type="EMBL" id="MBO3796801.1"/>
    </source>
</evidence>
<proteinExistence type="predicted"/>
<dbReference type="EMBL" id="LJZV01000019">
    <property type="protein sequence ID" value="KZD89967.1"/>
    <property type="molecule type" value="Genomic_DNA"/>
</dbReference>
<reference evidence="2 7" key="2">
    <citation type="submission" date="2015-09" db="EMBL/GenBank/DDBJ databases">
        <title>Spore heat resistance.</title>
        <authorList>
            <person name="Boekhorst J."/>
            <person name="Berendsen E.M."/>
            <person name="Wells-Bennik M.H."/>
            <person name="Kuipers O.P."/>
        </authorList>
    </citation>
    <scope>NUCLEOTIDE SEQUENCE [LARGE SCALE GENOMIC DNA]</scope>
    <source>
        <strain evidence="2 7">B4122</strain>
    </source>
</reference>
<gene>
    <name evidence="2" type="ORF">B4122_3500</name>
    <name evidence="3" type="ORF">J5227_21430</name>
    <name evidence="4" type="ORF">P5633_19730</name>
    <name evidence="5" type="ORF">QL281_17125</name>
    <name evidence="1" type="ORF">SC09_Contig25orf00017</name>
</gene>
<dbReference type="STRING" id="483913.AN935_04490"/>
<evidence type="ECO:0000313" key="1">
    <source>
        <dbReference type="EMBL" id="KIU10338.1"/>
    </source>
</evidence>
<dbReference type="EMBL" id="CP120576">
    <property type="protein sequence ID" value="WEY84465.1"/>
    <property type="molecule type" value="Genomic_DNA"/>
</dbReference>
<protein>
    <submittedName>
        <fullName evidence="2">YfhS protein</fullName>
    </submittedName>
</protein>
<dbReference type="EMBL" id="CP125292">
    <property type="protein sequence ID" value="WHM20535.1"/>
    <property type="molecule type" value="Genomic_DNA"/>
</dbReference>
<dbReference type="Proteomes" id="UP000032247">
    <property type="component" value="Unassembled WGS sequence"/>
</dbReference>
<reference evidence="5" key="5">
    <citation type="submission" date="2023-05" db="EMBL/GenBank/DDBJ databases">
        <title>Complete genome sequence of Bacillus subtilis SRCM117797 isolated from Soybean paste.</title>
        <authorList>
            <person name="Abraha H.B."/>
            <person name="Kim K.-P."/>
            <person name="Ryu M.-S."/>
            <person name="Jeong D.-Y."/>
        </authorList>
    </citation>
    <scope>NUCLEOTIDE SEQUENCE</scope>
    <source>
        <strain evidence="5">SRCM117797</strain>
    </source>
</reference>
<dbReference type="PATRIC" id="fig|1423.134.peg.4025"/>
<reference evidence="4" key="4">
    <citation type="submission" date="2023-03" db="EMBL/GenBank/DDBJ databases">
        <title>Complete genome sequences of 52 Bacillus and Priestia strains isolated from West-African fermentations and 26 reference strains from the DSMZ collection.</title>
        <authorList>
            <person name="Wiedenbein E.S."/>
            <person name="Canoy T.S."/>
            <person name="Hui Y."/>
            <person name="Parkouda C."/>
            <person name="Dawende C."/>
            <person name="Ametefe E."/>
            <person name="Jespersen L."/>
            <person name="Nielsen D.S."/>
        </authorList>
    </citation>
    <scope>NUCLEOTIDE SEQUENCE</scope>
    <source>
        <strain evidence="4">PRO56</strain>
    </source>
</reference>
<dbReference type="AlphaFoldDB" id="A0A063XI72"/>
<reference evidence="3" key="3">
    <citation type="submission" date="2021-03" db="EMBL/GenBank/DDBJ databases">
        <title>Isolation of Bacillus subtilis from fermented food sample.</title>
        <authorList>
            <person name="Lakshmanan V."/>
            <person name="Athira K."/>
            <person name="Rajagopal K."/>
        </authorList>
    </citation>
    <scope>NUCLEOTIDE SEQUENCE</scope>
    <source>
        <strain evidence="3">S1</strain>
    </source>
</reference>
<evidence type="ECO:0000313" key="6">
    <source>
        <dbReference type="Proteomes" id="UP000032247"/>
    </source>
</evidence>
<name>A0A063XI72_BACIU</name>